<feature type="binding site" evidence="9">
    <location>
        <position position="13"/>
    </location>
    <ligand>
        <name>NADPH</name>
        <dbReference type="ChEBI" id="CHEBI:57783"/>
    </ligand>
</feature>
<dbReference type="HAMAP" id="MF_00183">
    <property type="entry name" value="DXP_reductoisom"/>
    <property type="match status" value="1"/>
</dbReference>
<dbReference type="InterPro" id="IPR013512">
    <property type="entry name" value="DXP_reductoisomerase_N"/>
</dbReference>
<keyword evidence="9" id="KW-0460">Magnesium</keyword>
<dbReference type="SUPFAM" id="SSF69055">
    <property type="entry name" value="1-deoxy-D-xylulose-5-phosphate reductoisomerase, C-terminal domain"/>
    <property type="match status" value="1"/>
</dbReference>
<evidence type="ECO:0000256" key="7">
    <source>
        <dbReference type="ARBA" id="ARBA00023229"/>
    </source>
</evidence>
<dbReference type="RefSeq" id="WP_004334696.1">
    <property type="nucleotide sequence ID" value="NZ_ACNN01000031.1"/>
</dbReference>
<evidence type="ECO:0000259" key="11">
    <source>
        <dbReference type="Pfam" id="PF08436"/>
    </source>
</evidence>
<feature type="binding site" evidence="9">
    <location>
        <position position="149"/>
    </location>
    <ligand>
        <name>Mn(2+)</name>
        <dbReference type="ChEBI" id="CHEBI:29035"/>
    </ligand>
</feature>
<keyword evidence="14" id="KW-1185">Reference proteome</keyword>
<keyword evidence="6 9" id="KW-0464">Manganese</keyword>
<evidence type="ECO:0000259" key="10">
    <source>
        <dbReference type="Pfam" id="PF02670"/>
    </source>
</evidence>
<dbReference type="InterPro" id="IPR026877">
    <property type="entry name" value="DXPR_C"/>
</dbReference>
<dbReference type="GO" id="GO:0030604">
    <property type="term" value="F:1-deoxy-D-xylulose-5-phosphate reductoisomerase activity"/>
    <property type="evidence" value="ECO:0007669"/>
    <property type="project" value="UniProtKB-UniRule"/>
</dbReference>
<evidence type="ECO:0000313" key="13">
    <source>
        <dbReference type="EMBL" id="EEN82171.1"/>
    </source>
</evidence>
<feature type="binding site" evidence="9">
    <location>
        <position position="197"/>
    </location>
    <ligand>
        <name>1-deoxy-D-xylulose 5-phosphate</name>
        <dbReference type="ChEBI" id="CHEBI:57792"/>
    </ligand>
</feature>
<feature type="binding site" evidence="9">
    <location>
        <position position="14"/>
    </location>
    <ligand>
        <name>NADPH</name>
        <dbReference type="ChEBI" id="CHEBI:57783"/>
    </ligand>
</feature>
<dbReference type="PANTHER" id="PTHR30525:SF0">
    <property type="entry name" value="1-DEOXY-D-XYLULOSE 5-PHOSPHATE REDUCTOISOMERASE, CHLOROPLASTIC"/>
    <property type="match status" value="1"/>
</dbReference>
<dbReference type="Gene3D" id="1.10.1740.10">
    <property type="match status" value="1"/>
</dbReference>
<feature type="binding site" evidence="9">
    <location>
        <position position="38"/>
    </location>
    <ligand>
        <name>NADPH</name>
        <dbReference type="ChEBI" id="CHEBI:57783"/>
    </ligand>
</feature>
<dbReference type="EMBL" id="ACNN01000031">
    <property type="protein sequence ID" value="EEN82171.1"/>
    <property type="molecule type" value="Genomic_DNA"/>
</dbReference>
<sequence>MKKKIAIFGSTGSIGTQALEVIRAHPEGFAVSVLTANRQADLLIQQAREFLPSHVVIADENRYSEVRTALQDLPISVHAGKEALCEVASFPDTDIVLMALVGYSGLLPTCRAIDAGKTIALANKETMVVAGAIVTEKARAKGVNILPVDSEHSAIYQCLLGERNPLEQILLTASGGPFLHVPTQQLDKVTPKDALKHPNWSMGAKVTIDSASLMNKGFEMMEACWFFNVPPSKIEVLIHPQSIIHSMVQFEDGSVKAQLGQPDMRLPIGFALGEELRLNNKFPRLDFTKLQLTFQHPDLERFPNLSLAYHAMEAGKASPCALNAANEVAVDAFLHEQIGFTTIHEINAYVLGHLPSIADANVSLEALIETNEECRQMALQLVRQYAGRNFSYAKVHL</sequence>
<feature type="binding site" evidence="9">
    <location>
        <position position="215"/>
    </location>
    <ligand>
        <name>1-deoxy-D-xylulose 5-phosphate</name>
        <dbReference type="ChEBI" id="CHEBI:57792"/>
    </ligand>
</feature>
<evidence type="ECO:0000256" key="9">
    <source>
        <dbReference type="HAMAP-Rule" id="MF_00183"/>
    </source>
</evidence>
<evidence type="ECO:0000256" key="3">
    <source>
        <dbReference type="ARBA" id="ARBA00022723"/>
    </source>
</evidence>
<dbReference type="SUPFAM" id="SSF55347">
    <property type="entry name" value="Glyceraldehyde-3-phosphate dehydrogenase-like, C-terminal domain"/>
    <property type="match status" value="1"/>
</dbReference>
<keyword evidence="4 9" id="KW-0521">NADP</keyword>
<name>C3JCC7_POREA</name>
<keyword evidence="5 9" id="KW-0560">Oxidoreductase</keyword>
<feature type="binding site" evidence="9">
    <location>
        <position position="151"/>
    </location>
    <ligand>
        <name>Mn(2+)</name>
        <dbReference type="ChEBI" id="CHEBI:29035"/>
    </ligand>
</feature>
<dbReference type="InterPro" id="IPR003821">
    <property type="entry name" value="DXP_reductoisomerase"/>
</dbReference>
<feature type="binding site" evidence="9">
    <location>
        <position position="210"/>
    </location>
    <ligand>
        <name>1-deoxy-D-xylulose 5-phosphate</name>
        <dbReference type="ChEBI" id="CHEBI:57792"/>
    </ligand>
</feature>
<feature type="binding site" evidence="9">
    <location>
        <position position="151"/>
    </location>
    <ligand>
        <name>1-deoxy-D-xylulose 5-phosphate</name>
        <dbReference type="ChEBI" id="CHEBI:57792"/>
    </ligand>
</feature>
<feature type="binding site" evidence="9">
    <location>
        <position position="174"/>
    </location>
    <ligand>
        <name>1-deoxy-D-xylulose 5-phosphate</name>
        <dbReference type="ChEBI" id="CHEBI:57792"/>
    </ligand>
</feature>
<dbReference type="STRING" id="553175.POREN0001_2018"/>
<feature type="domain" description="1-deoxy-D-xylulose 5-phosphate reductoisomerase N-terminal" evidence="10">
    <location>
        <begin position="5"/>
        <end position="131"/>
    </location>
</feature>
<feature type="binding site" evidence="9">
    <location>
        <position position="216"/>
    </location>
    <ligand>
        <name>1-deoxy-D-xylulose 5-phosphate</name>
        <dbReference type="ChEBI" id="CHEBI:57792"/>
    </ligand>
</feature>
<dbReference type="Proteomes" id="UP000004295">
    <property type="component" value="Unassembled WGS sequence"/>
</dbReference>
<dbReference type="Pfam" id="PF13288">
    <property type="entry name" value="DXPR_C"/>
    <property type="match status" value="1"/>
</dbReference>
<dbReference type="Gene3D" id="3.40.50.720">
    <property type="entry name" value="NAD(P)-binding Rossmann-like Domain"/>
    <property type="match status" value="1"/>
</dbReference>
<feature type="binding site" evidence="9">
    <location>
        <position position="125"/>
    </location>
    <ligand>
        <name>NADPH</name>
        <dbReference type="ChEBI" id="CHEBI:57783"/>
    </ligand>
</feature>
<feature type="binding site" evidence="9">
    <location>
        <position position="124"/>
    </location>
    <ligand>
        <name>1-deoxy-D-xylulose 5-phosphate</name>
        <dbReference type="ChEBI" id="CHEBI:57792"/>
    </ligand>
</feature>
<feature type="domain" description="1-deoxy-D-xylulose 5-phosphate reductoisomerase C-terminal" evidence="11">
    <location>
        <begin position="145"/>
        <end position="227"/>
    </location>
</feature>
<dbReference type="Pfam" id="PF02670">
    <property type="entry name" value="DXP_reductoisom"/>
    <property type="match status" value="1"/>
</dbReference>
<keyword evidence="13" id="KW-0413">Isomerase</keyword>
<comment type="caution">
    <text evidence="9">Lacks conserved residue(s) required for the propagation of feature annotation.</text>
</comment>
<comment type="caution">
    <text evidence="13">The sequence shown here is derived from an EMBL/GenBank/DDBJ whole genome shotgun (WGS) entry which is preliminary data.</text>
</comment>
<dbReference type="SUPFAM" id="SSF51735">
    <property type="entry name" value="NAD(P)-binding Rossmann-fold domains"/>
    <property type="match status" value="1"/>
</dbReference>
<feature type="binding site" evidence="9">
    <location>
        <position position="11"/>
    </location>
    <ligand>
        <name>NADPH</name>
        <dbReference type="ChEBI" id="CHEBI:57783"/>
    </ligand>
</feature>
<feature type="binding site" evidence="9">
    <location>
        <position position="12"/>
    </location>
    <ligand>
        <name>NADPH</name>
        <dbReference type="ChEBI" id="CHEBI:57783"/>
    </ligand>
</feature>
<dbReference type="GO" id="GO:0070402">
    <property type="term" value="F:NADPH binding"/>
    <property type="evidence" value="ECO:0007669"/>
    <property type="project" value="InterPro"/>
</dbReference>
<dbReference type="InterPro" id="IPR013644">
    <property type="entry name" value="DXP_reductoisomerase_C"/>
</dbReference>
<evidence type="ECO:0000313" key="14">
    <source>
        <dbReference type="Proteomes" id="UP000004295"/>
    </source>
</evidence>
<dbReference type="GO" id="GO:0030145">
    <property type="term" value="F:manganese ion binding"/>
    <property type="evidence" value="ECO:0007669"/>
    <property type="project" value="TreeGrafter"/>
</dbReference>
<feature type="binding site" evidence="9">
    <location>
        <position position="150"/>
    </location>
    <ligand>
        <name>1-deoxy-D-xylulose 5-phosphate</name>
        <dbReference type="ChEBI" id="CHEBI:57792"/>
    </ligand>
</feature>
<evidence type="ECO:0000256" key="8">
    <source>
        <dbReference type="ARBA" id="ARBA00048543"/>
    </source>
</evidence>
<dbReference type="NCBIfam" id="NF009114">
    <property type="entry name" value="PRK12464.1"/>
    <property type="match status" value="1"/>
</dbReference>
<dbReference type="GO" id="GO:0016853">
    <property type="term" value="F:isomerase activity"/>
    <property type="evidence" value="ECO:0007669"/>
    <property type="project" value="UniProtKB-KW"/>
</dbReference>
<reference evidence="13 14" key="1">
    <citation type="submission" date="2009-04" db="EMBL/GenBank/DDBJ databases">
        <authorList>
            <person name="Sebastian Y."/>
            <person name="Madupu R."/>
            <person name="Durkin A.S."/>
            <person name="Torralba M."/>
            <person name="Methe B."/>
            <person name="Sutton G.G."/>
            <person name="Strausberg R.L."/>
            <person name="Nelson K.E."/>
        </authorList>
    </citation>
    <scope>NUCLEOTIDE SEQUENCE [LARGE SCALE GENOMIC DNA]</scope>
    <source>
        <strain evidence="14">ATCC 35406 / BCRC 14492 / JCM 8526 / NCTC 13058 / HG 370</strain>
    </source>
</reference>
<dbReference type="eggNOG" id="COG0743">
    <property type="taxonomic scope" value="Bacteria"/>
</dbReference>
<dbReference type="NCBIfam" id="TIGR00243">
    <property type="entry name" value="Dxr"/>
    <property type="match status" value="1"/>
</dbReference>
<dbReference type="InterPro" id="IPR036169">
    <property type="entry name" value="DXPR_C_sf"/>
</dbReference>
<dbReference type="UniPathway" id="UPA00056">
    <property type="reaction ID" value="UER00092"/>
</dbReference>
<dbReference type="GO" id="GO:0051484">
    <property type="term" value="P:isopentenyl diphosphate biosynthetic process, methylerythritol 4-phosphate pathway involved in terpenoid biosynthetic process"/>
    <property type="evidence" value="ECO:0007669"/>
    <property type="project" value="UniProtKB-ARBA"/>
</dbReference>
<comment type="function">
    <text evidence="9">Catalyzes the NADPH-dependent rearrangement and reduction of 1-deoxy-D-xylulose-5-phosphate (DXP) to 2-C-methyl-D-erythritol 4-phosphate (MEP).</text>
</comment>
<evidence type="ECO:0000256" key="4">
    <source>
        <dbReference type="ARBA" id="ARBA00022857"/>
    </source>
</evidence>
<keyword evidence="7 9" id="KW-0414">Isoprene biosynthesis</keyword>
<feature type="binding site" evidence="9">
    <location>
        <position position="219"/>
    </location>
    <ligand>
        <name>Mn(2+)</name>
        <dbReference type="ChEBI" id="CHEBI:29035"/>
    </ligand>
</feature>
<comment type="similarity">
    <text evidence="2 9">Belongs to the DXR family.</text>
</comment>
<feature type="binding site" evidence="9">
    <location>
        <position position="123"/>
    </location>
    <ligand>
        <name>NADPH</name>
        <dbReference type="ChEBI" id="CHEBI:57783"/>
    </ligand>
</feature>
<protein>
    <recommendedName>
        <fullName evidence="9">1-deoxy-D-xylulose 5-phosphate reductoisomerase</fullName>
        <shortName evidence="9">DXP reductoisomerase</shortName>
        <ecNumber evidence="9">1.1.1.267</ecNumber>
    </recommendedName>
    <alternativeName>
        <fullName evidence="9">1-deoxyxylulose-5-phosphate reductoisomerase</fullName>
    </alternativeName>
    <alternativeName>
        <fullName evidence="9">2-C-methyl-D-erythritol 4-phosphate synthase</fullName>
    </alternativeName>
</protein>
<proteinExistence type="inferred from homology"/>
<accession>C3JCC7</accession>
<evidence type="ECO:0000256" key="5">
    <source>
        <dbReference type="ARBA" id="ARBA00023002"/>
    </source>
</evidence>
<dbReference type="PIRSF" id="PIRSF006205">
    <property type="entry name" value="Dxp_reductismrs"/>
    <property type="match status" value="1"/>
</dbReference>
<evidence type="ECO:0000256" key="2">
    <source>
        <dbReference type="ARBA" id="ARBA00006825"/>
    </source>
</evidence>
<feature type="domain" description="DXP reductoisomerase C-terminal" evidence="12">
    <location>
        <begin position="259"/>
        <end position="376"/>
    </location>
</feature>
<gene>
    <name evidence="9 13" type="primary">dxr</name>
    <name evidence="13" type="ORF">POREN0001_2018</name>
</gene>
<evidence type="ECO:0000259" key="12">
    <source>
        <dbReference type="Pfam" id="PF13288"/>
    </source>
</evidence>
<comment type="pathway">
    <text evidence="1 9">Isoprenoid biosynthesis; isopentenyl diphosphate biosynthesis via DXP pathway; isopentenyl diphosphate from 1-deoxy-D-xylulose 5-phosphate: step 1/6.</text>
</comment>
<dbReference type="FunFam" id="3.40.50.720:FF:000045">
    <property type="entry name" value="1-deoxy-D-xylulose 5-phosphate reductoisomerase"/>
    <property type="match status" value="1"/>
</dbReference>
<feature type="binding site" evidence="9">
    <location>
        <position position="203"/>
    </location>
    <ligand>
        <name>NADPH</name>
        <dbReference type="ChEBI" id="CHEBI:57783"/>
    </ligand>
</feature>
<dbReference type="AlphaFoldDB" id="C3JCC7"/>
<comment type="cofactor">
    <cofactor evidence="9">
        <name>Mg(2+)</name>
        <dbReference type="ChEBI" id="CHEBI:18420"/>
    </cofactor>
    <cofactor evidence="9">
        <name>Mn(2+)</name>
        <dbReference type="ChEBI" id="CHEBI:29035"/>
    </cofactor>
</comment>
<dbReference type="EC" id="1.1.1.267" evidence="9"/>
<dbReference type="PANTHER" id="PTHR30525">
    <property type="entry name" value="1-DEOXY-D-XYLULOSE 5-PHOSPHATE REDUCTOISOMERASE"/>
    <property type="match status" value="1"/>
</dbReference>
<dbReference type="InterPro" id="IPR036291">
    <property type="entry name" value="NAD(P)-bd_dom_sf"/>
</dbReference>
<feature type="binding site" evidence="9">
    <location>
        <position position="219"/>
    </location>
    <ligand>
        <name>1-deoxy-D-xylulose 5-phosphate</name>
        <dbReference type="ChEBI" id="CHEBI:57792"/>
    </ligand>
</feature>
<dbReference type="Pfam" id="PF08436">
    <property type="entry name" value="DXP_redisom_C"/>
    <property type="match status" value="1"/>
</dbReference>
<organism evidence="13 14">
    <name type="scientific">Porphyromonas endodontalis (strain ATCC 35406 / DSM 24491 / JCM 8526 / CCUG 16442 / BCRC 14492 / NCTC 13058 / HG 370)</name>
    <name type="common">Bacteroides endodontalis</name>
    <dbReference type="NCBI Taxonomy" id="553175"/>
    <lineage>
        <taxon>Bacteria</taxon>
        <taxon>Pseudomonadati</taxon>
        <taxon>Bacteroidota</taxon>
        <taxon>Bacteroidia</taxon>
        <taxon>Bacteroidales</taxon>
        <taxon>Porphyromonadaceae</taxon>
        <taxon>Porphyromonas</taxon>
    </lineage>
</organism>
<comment type="catalytic activity">
    <reaction evidence="8">
        <text>2-C-methyl-D-erythritol 4-phosphate + NADP(+) = 1-deoxy-D-xylulose 5-phosphate + NADPH + H(+)</text>
        <dbReference type="Rhea" id="RHEA:13717"/>
        <dbReference type="ChEBI" id="CHEBI:15378"/>
        <dbReference type="ChEBI" id="CHEBI:57783"/>
        <dbReference type="ChEBI" id="CHEBI:57792"/>
        <dbReference type="ChEBI" id="CHEBI:58262"/>
        <dbReference type="ChEBI" id="CHEBI:58349"/>
        <dbReference type="EC" id="1.1.1.267"/>
    </reaction>
    <physiologicalReaction direction="right-to-left" evidence="8">
        <dbReference type="Rhea" id="RHEA:13719"/>
    </physiologicalReaction>
</comment>
<dbReference type="GeneID" id="93366182"/>
<keyword evidence="3 9" id="KW-0479">Metal-binding</keyword>
<evidence type="ECO:0000256" key="6">
    <source>
        <dbReference type="ARBA" id="ARBA00023211"/>
    </source>
</evidence>
<evidence type="ECO:0000256" key="1">
    <source>
        <dbReference type="ARBA" id="ARBA00005094"/>
    </source>
</evidence>